<dbReference type="GO" id="GO:0004252">
    <property type="term" value="F:serine-type endopeptidase activity"/>
    <property type="evidence" value="ECO:0007669"/>
    <property type="project" value="InterPro"/>
</dbReference>
<evidence type="ECO:0000313" key="7">
    <source>
        <dbReference type="WBParaSite" id="Pan_g8055.t1"/>
    </source>
</evidence>
<dbReference type="Gene3D" id="2.40.10.10">
    <property type="entry name" value="Trypsin-like serine proteases"/>
    <property type="match status" value="1"/>
</dbReference>
<keyword evidence="3" id="KW-0720">Serine protease</keyword>
<dbReference type="SMART" id="SM00020">
    <property type="entry name" value="Tryp_SPc"/>
    <property type="match status" value="1"/>
</dbReference>
<dbReference type="InterPro" id="IPR018114">
    <property type="entry name" value="TRYPSIN_HIS"/>
</dbReference>
<sequence>MVTMAFRTALLLILIGYSVGEDLLITPDECKIVIGLIVGDRCFVGYSAIQPGNASEPGADLLITSHECELVIGLKVDGRCSIDPLTVYQNSDRCPHLYLKTASGCVGPYFDASCTFQNGLKVDDLCVIIKKEPEVEAKPEPKVHQYIPENAVIIPDSTYQKDSDNGFKPLSKSENYYVQSVCGQATAPQARIVNGKIATKGQFPWAIDFGFCSGMLISPRHVLTAAHCFMHGTSDHPCGPTSEQSVINKTVGYGGVCRSNVNYECPNGTDMKTATMNRIIYAHGTPPKCLDFNDVAVVQLNEDIEFDDYVKPICLSKLAHDNLINVKSVGFGVVKPHHASNVLRYFKTNITFIDASMREVYTSSPEASTCYGDSGGPVQASFNGSSRTYLAGIHSRINGCNAKSTAFNMFVPTFVDWVCRQTGVCELS</sequence>
<dbReference type="PANTHER" id="PTHR24256">
    <property type="entry name" value="TRYPTASE-RELATED"/>
    <property type="match status" value="1"/>
</dbReference>
<protein>
    <submittedName>
        <fullName evidence="7">Peptidase S1 domain-containing protein</fullName>
    </submittedName>
</protein>
<proteinExistence type="inferred from homology"/>
<dbReference type="Pfam" id="PF00089">
    <property type="entry name" value="Trypsin"/>
    <property type="match status" value="1"/>
</dbReference>
<dbReference type="WBParaSite" id="Pan_g8055.t1">
    <property type="protein sequence ID" value="Pan_g8055.t1"/>
    <property type="gene ID" value="Pan_g8055"/>
</dbReference>
<keyword evidence="3" id="KW-0378">Hydrolase</keyword>
<dbReference type="InterPro" id="IPR009003">
    <property type="entry name" value="Peptidase_S1_PA"/>
</dbReference>
<feature type="domain" description="Peptidase S1" evidence="5">
    <location>
        <begin position="192"/>
        <end position="423"/>
    </location>
</feature>
<keyword evidence="3" id="KW-0645">Protease</keyword>
<dbReference type="InterPro" id="IPR033116">
    <property type="entry name" value="TRYPSIN_SER"/>
</dbReference>
<dbReference type="PROSITE" id="PS00134">
    <property type="entry name" value="TRYPSIN_HIS"/>
    <property type="match status" value="1"/>
</dbReference>
<evidence type="ECO:0000256" key="2">
    <source>
        <dbReference type="ARBA" id="ARBA00024195"/>
    </source>
</evidence>
<dbReference type="PRINTS" id="PR00722">
    <property type="entry name" value="CHYMOTRYPSIN"/>
</dbReference>
<accession>A0A7E4W7Q6</accession>
<dbReference type="SUPFAM" id="SSF50494">
    <property type="entry name" value="Trypsin-like serine proteases"/>
    <property type="match status" value="1"/>
</dbReference>
<keyword evidence="1" id="KW-1015">Disulfide bond</keyword>
<evidence type="ECO:0000259" key="5">
    <source>
        <dbReference type="PROSITE" id="PS50240"/>
    </source>
</evidence>
<keyword evidence="4" id="KW-0732">Signal</keyword>
<dbReference type="Proteomes" id="UP000492821">
    <property type="component" value="Unassembled WGS sequence"/>
</dbReference>
<feature type="chain" id="PRO_5028837663" evidence="4">
    <location>
        <begin position="21"/>
        <end position="428"/>
    </location>
</feature>
<dbReference type="InterPro" id="IPR001254">
    <property type="entry name" value="Trypsin_dom"/>
</dbReference>
<dbReference type="InterPro" id="IPR051487">
    <property type="entry name" value="Ser/Thr_Proteases_Immune/Dev"/>
</dbReference>
<dbReference type="InterPro" id="IPR001314">
    <property type="entry name" value="Peptidase_S1A"/>
</dbReference>
<dbReference type="PROSITE" id="PS50240">
    <property type="entry name" value="TRYPSIN_DOM"/>
    <property type="match status" value="1"/>
</dbReference>
<dbReference type="InterPro" id="IPR043504">
    <property type="entry name" value="Peptidase_S1_PA_chymotrypsin"/>
</dbReference>
<reference evidence="6" key="1">
    <citation type="journal article" date="2013" name="Genetics">
        <title>The draft genome and transcriptome of Panagrellus redivivus are shaped by the harsh demands of a free-living lifestyle.</title>
        <authorList>
            <person name="Srinivasan J."/>
            <person name="Dillman A.R."/>
            <person name="Macchietto M.G."/>
            <person name="Heikkinen L."/>
            <person name="Lakso M."/>
            <person name="Fracchia K.M."/>
            <person name="Antoshechkin I."/>
            <person name="Mortazavi A."/>
            <person name="Wong G."/>
            <person name="Sternberg P.W."/>
        </authorList>
    </citation>
    <scope>NUCLEOTIDE SEQUENCE [LARGE SCALE GENOMIC DNA]</scope>
    <source>
        <strain evidence="6">MT8872</strain>
    </source>
</reference>
<evidence type="ECO:0000256" key="3">
    <source>
        <dbReference type="RuleBase" id="RU363034"/>
    </source>
</evidence>
<dbReference type="AlphaFoldDB" id="A0A7E4W7Q6"/>
<dbReference type="PROSITE" id="PS00135">
    <property type="entry name" value="TRYPSIN_SER"/>
    <property type="match status" value="1"/>
</dbReference>
<comment type="similarity">
    <text evidence="2">Belongs to the peptidase S1 family. CLIP subfamily.</text>
</comment>
<keyword evidence="6" id="KW-1185">Reference proteome</keyword>
<organism evidence="6 7">
    <name type="scientific">Panagrellus redivivus</name>
    <name type="common">Microworm</name>
    <dbReference type="NCBI Taxonomy" id="6233"/>
    <lineage>
        <taxon>Eukaryota</taxon>
        <taxon>Metazoa</taxon>
        <taxon>Ecdysozoa</taxon>
        <taxon>Nematoda</taxon>
        <taxon>Chromadorea</taxon>
        <taxon>Rhabditida</taxon>
        <taxon>Tylenchina</taxon>
        <taxon>Panagrolaimomorpha</taxon>
        <taxon>Panagrolaimoidea</taxon>
        <taxon>Panagrolaimidae</taxon>
        <taxon>Panagrellus</taxon>
    </lineage>
</organism>
<evidence type="ECO:0000256" key="1">
    <source>
        <dbReference type="ARBA" id="ARBA00023157"/>
    </source>
</evidence>
<evidence type="ECO:0000256" key="4">
    <source>
        <dbReference type="SAM" id="SignalP"/>
    </source>
</evidence>
<feature type="signal peptide" evidence="4">
    <location>
        <begin position="1"/>
        <end position="20"/>
    </location>
</feature>
<evidence type="ECO:0000313" key="6">
    <source>
        <dbReference type="Proteomes" id="UP000492821"/>
    </source>
</evidence>
<reference evidence="7" key="2">
    <citation type="submission" date="2020-10" db="UniProtKB">
        <authorList>
            <consortium name="WormBaseParasite"/>
        </authorList>
    </citation>
    <scope>IDENTIFICATION</scope>
</reference>
<dbReference type="GO" id="GO:0006508">
    <property type="term" value="P:proteolysis"/>
    <property type="evidence" value="ECO:0007669"/>
    <property type="project" value="UniProtKB-KW"/>
</dbReference>
<name>A0A7E4W7Q6_PANRE</name>